<dbReference type="EMBL" id="CAESAF010000105">
    <property type="protein sequence ID" value="CAB4340434.1"/>
    <property type="molecule type" value="Genomic_DNA"/>
</dbReference>
<dbReference type="AlphaFoldDB" id="A0A6J5ZCP3"/>
<accession>A0A6J5ZCP3</accession>
<organism evidence="1">
    <name type="scientific">freshwater metagenome</name>
    <dbReference type="NCBI Taxonomy" id="449393"/>
    <lineage>
        <taxon>unclassified sequences</taxon>
        <taxon>metagenomes</taxon>
        <taxon>ecological metagenomes</taxon>
    </lineage>
</organism>
<evidence type="ECO:0000313" key="1">
    <source>
        <dbReference type="EMBL" id="CAB4340434.1"/>
    </source>
</evidence>
<sequence>MCQLLASQRVSDIAKPPIAAQVGAIQSKVAAPIANSISITKIPIWVECSSILLIAKSMGEDVEYAESCVPIKVGDPEVKNPGSLALSQPA</sequence>
<reference evidence="1" key="1">
    <citation type="submission" date="2020-05" db="EMBL/GenBank/DDBJ databases">
        <authorList>
            <person name="Chiriac C."/>
            <person name="Salcher M."/>
            <person name="Ghai R."/>
            <person name="Kavagutti S V."/>
        </authorList>
    </citation>
    <scope>NUCLEOTIDE SEQUENCE</scope>
</reference>
<name>A0A6J5ZCP3_9ZZZZ</name>
<proteinExistence type="predicted"/>
<gene>
    <name evidence="1" type="ORF">UFOPK3574_00876</name>
</gene>
<protein>
    <submittedName>
        <fullName evidence="1">Unannotated protein</fullName>
    </submittedName>
</protein>